<evidence type="ECO:0000256" key="13">
    <source>
        <dbReference type="ARBA" id="ARBA00024986"/>
    </source>
</evidence>
<keyword evidence="4" id="KW-0132">Cell division</keyword>
<keyword evidence="6 15" id="KW-0547">Nucleotide-binding</keyword>
<feature type="compositionally biased region" description="Polar residues" evidence="17">
    <location>
        <begin position="433"/>
        <end position="442"/>
    </location>
</feature>
<dbReference type="InterPro" id="IPR041027">
    <property type="entry name" value="FtsK_alpha"/>
</dbReference>
<dbReference type="Pfam" id="PF17854">
    <property type="entry name" value="FtsK_alpha"/>
    <property type="match status" value="1"/>
</dbReference>
<feature type="transmembrane region" description="Helical" evidence="18">
    <location>
        <begin position="123"/>
        <end position="144"/>
    </location>
</feature>
<feature type="region of interest" description="Disordered" evidence="17">
    <location>
        <begin position="294"/>
        <end position="347"/>
    </location>
</feature>
<evidence type="ECO:0000256" key="14">
    <source>
        <dbReference type="ARBA" id="ARBA00025923"/>
    </source>
</evidence>
<dbReference type="InterPro" id="IPR027417">
    <property type="entry name" value="P-loop_NTPase"/>
</dbReference>
<dbReference type="SMART" id="SM00382">
    <property type="entry name" value="AAA"/>
    <property type="match status" value="1"/>
</dbReference>
<dbReference type="PANTHER" id="PTHR22683:SF41">
    <property type="entry name" value="DNA TRANSLOCASE FTSK"/>
    <property type="match status" value="1"/>
</dbReference>
<comment type="function">
    <text evidence="13">Essential cell division protein that coordinates cell division and chromosome segregation. The N-terminus is involved in assembly of the cell-division machinery. The C-terminus functions as a DNA motor that moves dsDNA in an ATP-dependent manner towards the dif recombination site, which is located within the replication terminus region. Required for activation of the Xer recombinase, allowing activation of chromosome unlinking by recombination.</text>
</comment>
<evidence type="ECO:0000256" key="10">
    <source>
        <dbReference type="ARBA" id="ARBA00023125"/>
    </source>
</evidence>
<evidence type="ECO:0000256" key="18">
    <source>
        <dbReference type="SAM" id="Phobius"/>
    </source>
</evidence>
<dbReference type="SUPFAM" id="SSF52540">
    <property type="entry name" value="P-loop containing nucleoside triphosphate hydrolases"/>
    <property type="match status" value="1"/>
</dbReference>
<feature type="transmembrane region" description="Helical" evidence="18">
    <location>
        <begin position="179"/>
        <end position="197"/>
    </location>
</feature>
<keyword evidence="12" id="KW-0131">Cell cycle</keyword>
<feature type="transmembrane region" description="Helical" evidence="18">
    <location>
        <begin position="156"/>
        <end position="174"/>
    </location>
</feature>
<evidence type="ECO:0000256" key="1">
    <source>
        <dbReference type="ARBA" id="ARBA00004651"/>
    </source>
</evidence>
<dbReference type="InterPro" id="IPR050206">
    <property type="entry name" value="FtsK/SpoIIIE/SftA"/>
</dbReference>
<feature type="domain" description="FtsK" evidence="19">
    <location>
        <begin position="598"/>
        <end position="788"/>
    </location>
</feature>
<evidence type="ECO:0000256" key="6">
    <source>
        <dbReference type="ARBA" id="ARBA00022741"/>
    </source>
</evidence>
<evidence type="ECO:0000256" key="11">
    <source>
        <dbReference type="ARBA" id="ARBA00023136"/>
    </source>
</evidence>
<dbReference type="InterPro" id="IPR025199">
    <property type="entry name" value="FtsK_4TM"/>
</dbReference>
<keyword evidence="5 18" id="KW-0812">Transmembrane</keyword>
<name>A0ABW4UTH4_9BACL</name>
<comment type="similarity">
    <text evidence="2">Belongs to the FtsK/SpoIIIE/SftA family.</text>
</comment>
<dbReference type="InterPro" id="IPR003593">
    <property type="entry name" value="AAA+_ATPase"/>
</dbReference>
<dbReference type="RefSeq" id="WP_204824523.1">
    <property type="nucleotide sequence ID" value="NZ_JBHUGF010000010.1"/>
</dbReference>
<feature type="transmembrane region" description="Helical" evidence="18">
    <location>
        <begin position="85"/>
        <end position="111"/>
    </location>
</feature>
<dbReference type="Proteomes" id="UP001597403">
    <property type="component" value="Unassembled WGS sequence"/>
</dbReference>
<dbReference type="Pfam" id="PF13491">
    <property type="entry name" value="FtsK_4TM"/>
    <property type="match status" value="1"/>
</dbReference>
<dbReference type="CDD" id="cd01127">
    <property type="entry name" value="TrwB_TraG_TraD_VirD4"/>
    <property type="match status" value="1"/>
</dbReference>
<keyword evidence="9 18" id="KW-1133">Transmembrane helix</keyword>
<dbReference type="InterPro" id="IPR036390">
    <property type="entry name" value="WH_DNA-bd_sf"/>
</dbReference>
<evidence type="ECO:0000256" key="3">
    <source>
        <dbReference type="ARBA" id="ARBA00022475"/>
    </source>
</evidence>
<dbReference type="Gene3D" id="3.40.50.300">
    <property type="entry name" value="P-loop containing nucleotide triphosphate hydrolases"/>
    <property type="match status" value="1"/>
</dbReference>
<feature type="transmembrane region" description="Helical" evidence="18">
    <location>
        <begin position="52"/>
        <end position="73"/>
    </location>
</feature>
<evidence type="ECO:0000256" key="12">
    <source>
        <dbReference type="ARBA" id="ARBA00023306"/>
    </source>
</evidence>
<comment type="subcellular location">
    <subcellularLocation>
        <location evidence="1">Cell membrane</location>
        <topology evidence="1">Multi-pass membrane protein</topology>
    </subcellularLocation>
</comment>
<dbReference type="Gene3D" id="3.30.980.40">
    <property type="match status" value="1"/>
</dbReference>
<evidence type="ECO:0000259" key="19">
    <source>
        <dbReference type="PROSITE" id="PS50901"/>
    </source>
</evidence>
<organism evidence="20 21">
    <name type="scientific">Paenibacillus nicotianae</name>
    <dbReference type="NCBI Taxonomy" id="1526551"/>
    <lineage>
        <taxon>Bacteria</taxon>
        <taxon>Bacillati</taxon>
        <taxon>Bacillota</taxon>
        <taxon>Bacilli</taxon>
        <taxon>Bacillales</taxon>
        <taxon>Paenibacillaceae</taxon>
        <taxon>Paenibacillus</taxon>
    </lineage>
</organism>
<feature type="compositionally biased region" description="Acidic residues" evidence="17">
    <location>
        <begin position="336"/>
        <end position="346"/>
    </location>
</feature>
<evidence type="ECO:0000256" key="17">
    <source>
        <dbReference type="SAM" id="MobiDB-lite"/>
    </source>
</evidence>
<evidence type="ECO:0000256" key="16">
    <source>
        <dbReference type="SAM" id="Coils"/>
    </source>
</evidence>
<sequence length="934" mass="102612">MAKPTTQKSKSAQSSPRKKMVSKSSSATRKTTTTTKRKPVARKRNTKVKASAWATLKYEVYGIILITFSVIALSRQAAVGEFLHYITAFILGKVYFVLPLVGIYIGLVIMLRRKWPRGWNGRLSGLVLLTCAATLISILTYVPVEQLTSLPARQAAGGYIGAVQMWLFMMLFGVIGTKLIATVMVIISLMLITQLSVADLVDRIRGYVKQLSAWGQEKLELMQIAKAERQEERELQAAAEAEMETYEEELEEEEEDSKRSAFGLFSWNRKRNRQVEEAEENPYAAIDAQFEKDDRQASVVTPMPTRSRSRVSRKAELTEQADILSSPAIAATPESDLWDNADTEGQVDEKPPIIRDFFAQMQYERGDRNEEETNFEQIATDADSSTTDIEAEALTAILHSDPSESNVTPLRVLEEDMTNIDEESISSEENQSVAGQPNSTVSSVAVEGGTLIPPPVPQPKPYKLPSFALLAKPKNISTANDQNDYMVIARKLETTLESFGVRAKVVEVVRGPAVTRYELQPDVGVKVSRIVGLTDDIALALAAKDIRMEAPIPGKAAVGIEVPNNEVAMVTMREVMETSIFKESEAKLSIAFGRDIAGQTIVGNLAKMPHLLVAGATGSGKSVCINGIITSILYKAKPDEVKFLMVDPKMVELNIYNGIPHLLAPVVTDPKRASLALKKIVVEMEKRYELFSKSGTRNMEGYNNLMKDNPAAVLPYIVVIVDELADLMMVAAGDVEDAIARLAQMARAAGIHLIIATQRPSVDVITGVIKANIPSRIAFGVSSQIDSRTILDMGGAEKLLGRGDMLFMPVGSSKPTRVQGAFMSDEEVEAIVSYCRGQGDAQYVEDLVPEIDDTVNNIDEQLDELYDQAVQIVVEGKQASVSLLQRRMRVGYTRAARLIDSLEAHGIVGPYEGSKPREVLITIEQYQQKAASNS</sequence>
<accession>A0ABW4UTH4</accession>
<dbReference type="InterPro" id="IPR036388">
    <property type="entry name" value="WH-like_DNA-bd_sf"/>
</dbReference>
<evidence type="ECO:0000256" key="15">
    <source>
        <dbReference type="PROSITE-ProRule" id="PRU00289"/>
    </source>
</evidence>
<dbReference type="InterPro" id="IPR002543">
    <property type="entry name" value="FtsK_dom"/>
</dbReference>
<feature type="compositionally biased region" description="Polar residues" evidence="17">
    <location>
        <begin position="1"/>
        <end position="15"/>
    </location>
</feature>
<dbReference type="Pfam" id="PF01580">
    <property type="entry name" value="FtsK_SpoIIIE"/>
    <property type="match status" value="1"/>
</dbReference>
<keyword evidence="3" id="KW-1003">Cell membrane</keyword>
<feature type="compositionally biased region" description="Low complexity" evidence="17">
    <location>
        <begin position="22"/>
        <end position="34"/>
    </location>
</feature>
<keyword evidence="16" id="KW-0175">Coiled coil</keyword>
<dbReference type="EMBL" id="JBHUGF010000010">
    <property type="protein sequence ID" value="MFD1990863.1"/>
    <property type="molecule type" value="Genomic_DNA"/>
</dbReference>
<dbReference type="PANTHER" id="PTHR22683">
    <property type="entry name" value="SPORULATION PROTEIN RELATED"/>
    <property type="match status" value="1"/>
</dbReference>
<gene>
    <name evidence="20" type="ORF">ACFSGI_12895</name>
</gene>
<keyword evidence="10" id="KW-0238">DNA-binding</keyword>
<dbReference type="Gene3D" id="1.10.10.10">
    <property type="entry name" value="Winged helix-like DNA-binding domain superfamily/Winged helix DNA-binding domain"/>
    <property type="match status" value="1"/>
</dbReference>
<feature type="region of interest" description="Disordered" evidence="17">
    <location>
        <begin position="1"/>
        <end position="43"/>
    </location>
</feature>
<dbReference type="SUPFAM" id="SSF46785">
    <property type="entry name" value="Winged helix' DNA-binding domain"/>
    <property type="match status" value="1"/>
</dbReference>
<protein>
    <submittedName>
        <fullName evidence="20">DNA translocase FtsK 4TM domain-containing protein</fullName>
    </submittedName>
</protein>
<comment type="subunit">
    <text evidence="14">Homohexamer. Forms a ring that surrounds DNA.</text>
</comment>
<proteinExistence type="inferred from homology"/>
<evidence type="ECO:0000256" key="2">
    <source>
        <dbReference type="ARBA" id="ARBA00006474"/>
    </source>
</evidence>
<dbReference type="Pfam" id="PF09397">
    <property type="entry name" value="FtsK_gamma"/>
    <property type="match status" value="1"/>
</dbReference>
<evidence type="ECO:0000256" key="8">
    <source>
        <dbReference type="ARBA" id="ARBA00022840"/>
    </source>
</evidence>
<dbReference type="SMART" id="SM00843">
    <property type="entry name" value="Ftsk_gamma"/>
    <property type="match status" value="1"/>
</dbReference>
<keyword evidence="21" id="KW-1185">Reference proteome</keyword>
<keyword evidence="11 18" id="KW-0472">Membrane</keyword>
<reference evidence="21" key="1">
    <citation type="journal article" date="2019" name="Int. J. Syst. Evol. Microbiol.">
        <title>The Global Catalogue of Microorganisms (GCM) 10K type strain sequencing project: providing services to taxonomists for standard genome sequencing and annotation.</title>
        <authorList>
            <consortium name="The Broad Institute Genomics Platform"/>
            <consortium name="The Broad Institute Genome Sequencing Center for Infectious Disease"/>
            <person name="Wu L."/>
            <person name="Ma J."/>
        </authorList>
    </citation>
    <scope>NUCLEOTIDE SEQUENCE [LARGE SCALE GENOMIC DNA]</scope>
    <source>
        <strain evidence="21">CGMCC 1.15067</strain>
    </source>
</reference>
<dbReference type="PROSITE" id="PS50901">
    <property type="entry name" value="FTSK"/>
    <property type="match status" value="1"/>
</dbReference>
<feature type="coiled-coil region" evidence="16">
    <location>
        <begin position="222"/>
        <end position="256"/>
    </location>
</feature>
<keyword evidence="7" id="KW-0159">Chromosome partition</keyword>
<evidence type="ECO:0000313" key="20">
    <source>
        <dbReference type="EMBL" id="MFD1990863.1"/>
    </source>
</evidence>
<feature type="binding site" evidence="15">
    <location>
        <begin position="615"/>
        <end position="622"/>
    </location>
    <ligand>
        <name>ATP</name>
        <dbReference type="ChEBI" id="CHEBI:30616"/>
    </ligand>
</feature>
<evidence type="ECO:0000256" key="5">
    <source>
        <dbReference type="ARBA" id="ARBA00022692"/>
    </source>
</evidence>
<evidence type="ECO:0000313" key="21">
    <source>
        <dbReference type="Proteomes" id="UP001597403"/>
    </source>
</evidence>
<comment type="caution">
    <text evidence="20">The sequence shown here is derived from an EMBL/GenBank/DDBJ whole genome shotgun (WGS) entry which is preliminary data.</text>
</comment>
<feature type="region of interest" description="Disordered" evidence="17">
    <location>
        <begin position="422"/>
        <end position="442"/>
    </location>
</feature>
<evidence type="ECO:0000256" key="9">
    <source>
        <dbReference type="ARBA" id="ARBA00022989"/>
    </source>
</evidence>
<dbReference type="InterPro" id="IPR018541">
    <property type="entry name" value="Ftsk_gamma"/>
</dbReference>
<keyword evidence="8 15" id="KW-0067">ATP-binding</keyword>
<evidence type="ECO:0000256" key="7">
    <source>
        <dbReference type="ARBA" id="ARBA00022829"/>
    </source>
</evidence>
<evidence type="ECO:0000256" key="4">
    <source>
        <dbReference type="ARBA" id="ARBA00022618"/>
    </source>
</evidence>